<dbReference type="eggNOG" id="arCOG02100">
    <property type="taxonomic scope" value="Archaea"/>
</dbReference>
<reference evidence="2 3" key="1">
    <citation type="journal article" date="2009" name="Stand. Genomic Sci.">
        <title>Complete genome sequence of Halorhabdus utahensis type strain (AX-2).</title>
        <authorList>
            <person name="Anderson I."/>
            <person name="Tindall B.J."/>
            <person name="Pomrenke H."/>
            <person name="Goker M."/>
            <person name="Lapidus A."/>
            <person name="Nolan M."/>
            <person name="Copeland A."/>
            <person name="Glavina Del Rio T."/>
            <person name="Chen F."/>
            <person name="Tice H."/>
            <person name="Cheng J.F."/>
            <person name="Lucas S."/>
            <person name="Chertkov O."/>
            <person name="Bruce D."/>
            <person name="Brettin T."/>
            <person name="Detter J.C."/>
            <person name="Han C."/>
            <person name="Goodwin L."/>
            <person name="Land M."/>
            <person name="Hauser L."/>
            <person name="Chang Y.J."/>
            <person name="Jeffries C.D."/>
            <person name="Pitluck S."/>
            <person name="Pati A."/>
            <person name="Mavromatis K."/>
            <person name="Ivanova N."/>
            <person name="Ovchinnikova G."/>
            <person name="Chen A."/>
            <person name="Palaniappan K."/>
            <person name="Chain P."/>
            <person name="Rohde M."/>
            <person name="Bristow J."/>
            <person name="Eisen J.A."/>
            <person name="Markowitz V."/>
            <person name="Hugenholtz P."/>
            <person name="Kyrpides N.C."/>
            <person name="Klenk H.P."/>
        </authorList>
    </citation>
    <scope>NUCLEOTIDE SEQUENCE [LARGE SCALE GENOMIC DNA]</scope>
    <source>
        <strain evidence="3">DSM 12940 / JCM 11049 / AX-2</strain>
    </source>
</reference>
<dbReference type="InterPro" id="IPR022689">
    <property type="entry name" value="Iron_dep_repressor"/>
</dbReference>
<dbReference type="PROSITE" id="PS50944">
    <property type="entry name" value="HTH_DTXR"/>
    <property type="match status" value="1"/>
</dbReference>
<dbReference type="InterPro" id="IPR036388">
    <property type="entry name" value="WH-like_DNA-bd_sf"/>
</dbReference>
<dbReference type="InterPro" id="IPR036390">
    <property type="entry name" value="WH_DNA-bd_sf"/>
</dbReference>
<evidence type="ECO:0000259" key="1">
    <source>
        <dbReference type="PROSITE" id="PS50944"/>
    </source>
</evidence>
<gene>
    <name evidence="2" type="ordered locus">Huta_2024</name>
</gene>
<dbReference type="EMBL" id="CP001687">
    <property type="protein sequence ID" value="ACV12192.1"/>
    <property type="molecule type" value="Genomic_DNA"/>
</dbReference>
<dbReference type="PANTHER" id="PTHR33238:SF7">
    <property type="entry name" value="IRON-DEPENDENT TRANSCRIPTIONAL REGULATOR"/>
    <property type="match status" value="1"/>
</dbReference>
<dbReference type="GeneID" id="8384318"/>
<proteinExistence type="predicted"/>
<dbReference type="Proteomes" id="UP000002071">
    <property type="component" value="Chromosome"/>
</dbReference>
<dbReference type="HOGENOM" id="CLU_069532_4_0_2"/>
<dbReference type="AlphaFoldDB" id="C7NTK2"/>
<dbReference type="Pfam" id="PF01325">
    <property type="entry name" value="Fe_dep_repress"/>
    <property type="match status" value="1"/>
</dbReference>
<dbReference type="GO" id="GO:0046914">
    <property type="term" value="F:transition metal ion binding"/>
    <property type="evidence" value="ECO:0007669"/>
    <property type="project" value="InterPro"/>
</dbReference>
<accession>C7NTK2</accession>
<dbReference type="InterPro" id="IPR022687">
    <property type="entry name" value="HTH_DTXR"/>
</dbReference>
<dbReference type="GO" id="GO:0003700">
    <property type="term" value="F:DNA-binding transcription factor activity"/>
    <property type="evidence" value="ECO:0007669"/>
    <property type="project" value="InterPro"/>
</dbReference>
<feature type="domain" description="HTH dtxR-type" evidence="1">
    <location>
        <begin position="42"/>
        <end position="82"/>
    </location>
</feature>
<dbReference type="Gene3D" id="1.10.10.10">
    <property type="entry name" value="Winged helix-like DNA-binding domain superfamily/Winged helix DNA-binding domain"/>
    <property type="match status" value="1"/>
</dbReference>
<dbReference type="InterPro" id="IPR050536">
    <property type="entry name" value="DtxR_MntR_Metal-Reg"/>
</dbReference>
<sequence length="159" mass="17738">MTQDRMDPTDVSLTALSRSVTRTGGKYLCGLLRCSLADREQVATGDLADRLNVSRASVTEMVEKFGDGDLVDHEHYKGTTLTGKGEVLARHLLWRRCVTEQFFERELALDIDVETAYRIGFEFPDAGLNRLAERIDHPCDRTCRATEPDECAQLTVGSA</sequence>
<dbReference type="SMART" id="SM00529">
    <property type="entry name" value="HTH_DTXR"/>
    <property type="match status" value="1"/>
</dbReference>
<keyword evidence="3" id="KW-1185">Reference proteome</keyword>
<dbReference type="STRING" id="519442.Huta_2024"/>
<evidence type="ECO:0000313" key="2">
    <source>
        <dbReference type="EMBL" id="ACV12192.1"/>
    </source>
</evidence>
<organism evidence="2 3">
    <name type="scientific">Halorhabdus utahensis (strain DSM 12940 / JCM 11049 / AX-2)</name>
    <dbReference type="NCBI Taxonomy" id="519442"/>
    <lineage>
        <taxon>Archaea</taxon>
        <taxon>Methanobacteriati</taxon>
        <taxon>Methanobacteriota</taxon>
        <taxon>Stenosarchaea group</taxon>
        <taxon>Halobacteria</taxon>
        <taxon>Halobacteriales</taxon>
        <taxon>Haloarculaceae</taxon>
        <taxon>Halorhabdus</taxon>
    </lineage>
</organism>
<name>C7NTK2_HALUD</name>
<dbReference type="RefSeq" id="WP_015789763.1">
    <property type="nucleotide sequence ID" value="NC_013158.1"/>
</dbReference>
<dbReference type="SUPFAM" id="SSF46785">
    <property type="entry name" value="Winged helix' DNA-binding domain"/>
    <property type="match status" value="1"/>
</dbReference>
<dbReference type="PANTHER" id="PTHR33238">
    <property type="entry name" value="IRON (METAL) DEPENDENT REPRESSOR, DTXR FAMILY"/>
    <property type="match status" value="1"/>
</dbReference>
<dbReference type="KEGG" id="hut:Huta_2024"/>
<evidence type="ECO:0000313" key="3">
    <source>
        <dbReference type="Proteomes" id="UP000002071"/>
    </source>
</evidence>
<dbReference type="GO" id="GO:0003677">
    <property type="term" value="F:DNA binding"/>
    <property type="evidence" value="ECO:0007669"/>
    <property type="project" value="InterPro"/>
</dbReference>
<protein>
    <submittedName>
        <fullName evidence="2">Iron dependent repressor</fullName>
    </submittedName>
</protein>